<reference evidence="2 3" key="1">
    <citation type="submission" date="2019-01" db="EMBL/GenBank/DDBJ databases">
        <authorList>
            <person name="Chen W.-M."/>
        </authorList>
    </citation>
    <scope>NUCLEOTIDE SEQUENCE [LARGE SCALE GENOMIC DNA]</scope>
    <source>
        <strain evidence="2 3">FSY-9</strain>
    </source>
</reference>
<protein>
    <recommendedName>
        <fullName evidence="4">SH3b domain-containing protein</fullName>
    </recommendedName>
</protein>
<dbReference type="Pfam" id="PF06347">
    <property type="entry name" value="SH3_4"/>
    <property type="match status" value="2"/>
</dbReference>
<feature type="chain" id="PRO_5019357072" description="SH3b domain-containing protein" evidence="1">
    <location>
        <begin position="29"/>
        <end position="163"/>
    </location>
</feature>
<dbReference type="Gene3D" id="2.30.30.40">
    <property type="entry name" value="SH3 Domains"/>
    <property type="match status" value="1"/>
</dbReference>
<comment type="caution">
    <text evidence="2">The sequence shown here is derived from an EMBL/GenBank/DDBJ whole genome shotgun (WGS) entry which is preliminary data.</text>
</comment>
<proteinExistence type="predicted"/>
<accession>A0A437N1T3</accession>
<sequence>MVGRMIKLISKQSLAVMLAGASVAPVQAASDPAFPSWRSLRDPVVNMRVGPGEDYAIRFVYHRQNLPIKVLRLYQGWYLVEDPDGARGWMNARFVNKTPTAILRGKGAVEMHAGPAQGSALLWKLAPGNVGRVGPCQQGWCEFTLEARKGFVPQDRIWGPGAQ</sequence>
<evidence type="ECO:0000313" key="3">
    <source>
        <dbReference type="Proteomes" id="UP000282837"/>
    </source>
</evidence>
<gene>
    <name evidence="2" type="ORF">EOE18_13625</name>
</gene>
<keyword evidence="3" id="KW-1185">Reference proteome</keyword>
<evidence type="ECO:0008006" key="4">
    <source>
        <dbReference type="Google" id="ProtNLM"/>
    </source>
</evidence>
<organism evidence="2 3">
    <name type="scientific">Novosphingobium umbonatum</name>
    <dbReference type="NCBI Taxonomy" id="1908524"/>
    <lineage>
        <taxon>Bacteria</taxon>
        <taxon>Pseudomonadati</taxon>
        <taxon>Pseudomonadota</taxon>
        <taxon>Alphaproteobacteria</taxon>
        <taxon>Sphingomonadales</taxon>
        <taxon>Sphingomonadaceae</taxon>
        <taxon>Novosphingobium</taxon>
    </lineage>
</organism>
<dbReference type="OrthoDB" id="9810773at2"/>
<dbReference type="EMBL" id="SACO01000011">
    <property type="protein sequence ID" value="RVU03894.1"/>
    <property type="molecule type" value="Genomic_DNA"/>
</dbReference>
<name>A0A437N1T3_9SPHN</name>
<feature type="signal peptide" evidence="1">
    <location>
        <begin position="1"/>
        <end position="28"/>
    </location>
</feature>
<evidence type="ECO:0000256" key="1">
    <source>
        <dbReference type="SAM" id="SignalP"/>
    </source>
</evidence>
<keyword evidence="1" id="KW-0732">Signal</keyword>
<dbReference type="InterPro" id="IPR010466">
    <property type="entry name" value="DUF1058"/>
</dbReference>
<evidence type="ECO:0000313" key="2">
    <source>
        <dbReference type="EMBL" id="RVU03894.1"/>
    </source>
</evidence>
<dbReference type="AlphaFoldDB" id="A0A437N1T3"/>
<dbReference type="Proteomes" id="UP000282837">
    <property type="component" value="Unassembled WGS sequence"/>
</dbReference>